<dbReference type="Proteomes" id="UP000245207">
    <property type="component" value="Unassembled WGS sequence"/>
</dbReference>
<gene>
    <name evidence="1" type="ORF">CTI12_AA366790</name>
</gene>
<dbReference type="AlphaFoldDB" id="A0A2U1MLP4"/>
<comment type="caution">
    <text evidence="1">The sequence shown here is derived from an EMBL/GenBank/DDBJ whole genome shotgun (WGS) entry which is preliminary data.</text>
</comment>
<evidence type="ECO:0000313" key="1">
    <source>
        <dbReference type="EMBL" id="PWA62169.1"/>
    </source>
</evidence>
<reference evidence="1 2" key="1">
    <citation type="journal article" date="2018" name="Mol. Plant">
        <title>The genome of Artemisia annua provides insight into the evolution of Asteraceae family and artemisinin biosynthesis.</title>
        <authorList>
            <person name="Shen Q."/>
            <person name="Zhang L."/>
            <person name="Liao Z."/>
            <person name="Wang S."/>
            <person name="Yan T."/>
            <person name="Shi P."/>
            <person name="Liu M."/>
            <person name="Fu X."/>
            <person name="Pan Q."/>
            <person name="Wang Y."/>
            <person name="Lv Z."/>
            <person name="Lu X."/>
            <person name="Zhang F."/>
            <person name="Jiang W."/>
            <person name="Ma Y."/>
            <person name="Chen M."/>
            <person name="Hao X."/>
            <person name="Li L."/>
            <person name="Tang Y."/>
            <person name="Lv G."/>
            <person name="Zhou Y."/>
            <person name="Sun X."/>
            <person name="Brodelius P.E."/>
            <person name="Rose J.K.C."/>
            <person name="Tang K."/>
        </authorList>
    </citation>
    <scope>NUCLEOTIDE SEQUENCE [LARGE SCALE GENOMIC DNA]</scope>
    <source>
        <strain evidence="2">cv. Huhao1</strain>
        <tissue evidence="1">Leaf</tissue>
    </source>
</reference>
<proteinExistence type="predicted"/>
<sequence length="164" mass="18172">MRGLGSPPQLKPGKTLSLRWLFVAASENHHFFIIMGYLSEGSCSSRAYLRGGGFICLISKGGPYFLLRGTSHMAMVNKNGSSKFDWPGNNSKQVLIIRKKIHDATKEKLASRGCFFHEGYIMQHLPVPPKFPSTPDVSDGINVMSSFNISFLNLTISFYAPITL</sequence>
<dbReference type="STRING" id="35608.A0A2U1MLP4"/>
<dbReference type="EMBL" id="PKPP01004929">
    <property type="protein sequence ID" value="PWA62169.1"/>
    <property type="molecule type" value="Genomic_DNA"/>
</dbReference>
<organism evidence="1 2">
    <name type="scientific">Artemisia annua</name>
    <name type="common">Sweet wormwood</name>
    <dbReference type="NCBI Taxonomy" id="35608"/>
    <lineage>
        <taxon>Eukaryota</taxon>
        <taxon>Viridiplantae</taxon>
        <taxon>Streptophyta</taxon>
        <taxon>Embryophyta</taxon>
        <taxon>Tracheophyta</taxon>
        <taxon>Spermatophyta</taxon>
        <taxon>Magnoliopsida</taxon>
        <taxon>eudicotyledons</taxon>
        <taxon>Gunneridae</taxon>
        <taxon>Pentapetalae</taxon>
        <taxon>asterids</taxon>
        <taxon>campanulids</taxon>
        <taxon>Asterales</taxon>
        <taxon>Asteraceae</taxon>
        <taxon>Asteroideae</taxon>
        <taxon>Anthemideae</taxon>
        <taxon>Artemisiinae</taxon>
        <taxon>Artemisia</taxon>
    </lineage>
</organism>
<evidence type="ECO:0000313" key="2">
    <source>
        <dbReference type="Proteomes" id="UP000245207"/>
    </source>
</evidence>
<protein>
    <submittedName>
        <fullName evidence="1">Nuclear RNA polymerase D1B</fullName>
    </submittedName>
</protein>
<name>A0A2U1MLP4_ARTAN</name>
<accession>A0A2U1MLP4</accession>
<keyword evidence="2" id="KW-1185">Reference proteome</keyword>